<evidence type="ECO:0000256" key="1">
    <source>
        <dbReference type="SAM" id="MobiDB-lite"/>
    </source>
</evidence>
<feature type="domain" description="PKD/Chitinase" evidence="3">
    <location>
        <begin position="393"/>
        <end position="484"/>
    </location>
</feature>
<name>A0ABT3N8N9_9BACT</name>
<dbReference type="EMBL" id="JAPFPW010000007">
    <property type="protein sequence ID" value="MCW7753817.1"/>
    <property type="molecule type" value="Genomic_DNA"/>
</dbReference>
<evidence type="ECO:0000313" key="5">
    <source>
        <dbReference type="Proteomes" id="UP001209681"/>
    </source>
</evidence>
<dbReference type="InterPro" id="IPR000601">
    <property type="entry name" value="PKD_dom"/>
</dbReference>
<dbReference type="NCBIfam" id="NF041766">
    <property type="entry name" value="choice_anch_U"/>
    <property type="match status" value="1"/>
</dbReference>
<dbReference type="InterPro" id="IPR013783">
    <property type="entry name" value="Ig-like_fold"/>
</dbReference>
<dbReference type="InterPro" id="IPR053784">
    <property type="entry name" value="Choice_anch_U_dom"/>
</dbReference>
<protein>
    <recommendedName>
        <fullName evidence="3">PKD/Chitinase domain-containing protein</fullName>
    </recommendedName>
</protein>
<dbReference type="SUPFAM" id="SSF49299">
    <property type="entry name" value="PKD domain"/>
    <property type="match status" value="3"/>
</dbReference>
<comment type="caution">
    <text evidence="4">The sequence shown here is derived from an EMBL/GenBank/DDBJ whole genome shotgun (WGS) entry which is preliminary data.</text>
</comment>
<reference evidence="4 5" key="1">
    <citation type="submission" date="2022-11" db="EMBL/GenBank/DDBJ databases">
        <title>Desulfobotulus tamanensis H1 sp. nov. - anaerobic, alkaliphilic, sulphate reducing bacterium isolated from terrestrial mud volcano.</title>
        <authorList>
            <person name="Frolova A."/>
            <person name="Merkel A.Y."/>
            <person name="Slobodkin A.I."/>
        </authorList>
    </citation>
    <scope>NUCLEOTIDE SEQUENCE [LARGE SCALE GENOMIC DNA]</scope>
    <source>
        <strain evidence="4 5">H1</strain>
    </source>
</reference>
<dbReference type="SMART" id="SM00089">
    <property type="entry name" value="PKD"/>
    <property type="match status" value="4"/>
</dbReference>
<dbReference type="InterPro" id="IPR035986">
    <property type="entry name" value="PKD_dom_sf"/>
</dbReference>
<keyword evidence="5" id="KW-1185">Reference proteome</keyword>
<feature type="chain" id="PRO_5045760369" description="PKD/Chitinase domain-containing protein" evidence="2">
    <location>
        <begin position="26"/>
        <end position="836"/>
    </location>
</feature>
<feature type="compositionally biased region" description="Polar residues" evidence="1">
    <location>
        <begin position="245"/>
        <end position="254"/>
    </location>
</feature>
<proteinExistence type="predicted"/>
<dbReference type="Gene3D" id="2.60.40.10">
    <property type="entry name" value="Immunoglobulins"/>
    <property type="match status" value="5"/>
</dbReference>
<dbReference type="InterPro" id="IPR022409">
    <property type="entry name" value="PKD/Chitinase_dom"/>
</dbReference>
<evidence type="ECO:0000313" key="4">
    <source>
        <dbReference type="EMBL" id="MCW7753817.1"/>
    </source>
</evidence>
<gene>
    <name evidence="4" type="ORF">OOT00_07460</name>
</gene>
<feature type="signal peptide" evidence="2">
    <location>
        <begin position="1"/>
        <end position="25"/>
    </location>
</feature>
<evidence type="ECO:0000259" key="3">
    <source>
        <dbReference type="SMART" id="SM00089"/>
    </source>
</evidence>
<sequence>MARFYRTFFLAITLLLSLTPAQTMAADPVVTISTPADGSQIIAGSYVSFLGSAVIAPGQTITEYQWASSRDGVLSSLQTFGTQNLSPGLHTITLLIRDDAGKIGTHTITLTIINTAPQAHITQPDDGAFFFVRQHIRFEGYGDDAEDGRITNDDLRWVSDRNGFLGTGPTLDIGNLTAGHHTISLTAMDSHGMISPAARIQIEVRNEPPVAVIHAPADGSSFNLGEAITLSGSAHDPEDGPLTGSDLSWSSSKDGTIGTGEELRNVTLSSGEHHITLTARDKDGKTGNDTITIIAGNHPPVAEILSPGDGQHFMAGETIEFRGQGTDREDGLLPDIQMVWTSGRDGEIGTGRSFETNTLSDGRHDIRLTVKDKDGGSHTAQISITCGNTPPSIPVIYRPLPDAVFEKGETVVFYGTAQDTEDGNLSGSSLTWQSNNGGQITNLGSGNSFSTNSLASGDHSISLKATDSGGASSTQTVNVTVKEMKADIPRPQLRQGLMQPVSIQGGTGPYRIAIRHPQLLSCQVSRETANSLSLNLTGLSSGSTTLTITDSIRNTVTLQVLIISQTSPQPVAKARIWPASGYSGEKFQLSAEGSTGSDAAIQEYIWTQTQGPPVFLLPGTGMTTRFMAPPVSMNTTLGFQILVRDANGLEATHKIHVTISPSSVSMPGIPDNTIPIRSIPGPPVAIMQTPGLTDFSVHDPDDIRDMNNRPPNLPYGLFRMAMEAGHGETAKFILYLPEPAPRGSSWMKYHPVRGWVDFDRHLISAGQGDGAVFNHARDQVFIYITDNGPWDTNPAPGIVEDPSGLALPVTAPPSSGDTAGSGGGGGCFMSSIFFPE</sequence>
<keyword evidence="2" id="KW-0732">Signal</keyword>
<organism evidence="4 5">
    <name type="scientific">Desulfobotulus pelophilus</name>
    <dbReference type="NCBI Taxonomy" id="2823377"/>
    <lineage>
        <taxon>Bacteria</taxon>
        <taxon>Pseudomonadati</taxon>
        <taxon>Thermodesulfobacteriota</taxon>
        <taxon>Desulfobacteria</taxon>
        <taxon>Desulfobacterales</taxon>
        <taxon>Desulfobacteraceae</taxon>
        <taxon>Desulfobotulus</taxon>
    </lineage>
</organism>
<feature type="domain" description="PKD/Chitinase" evidence="3">
    <location>
        <begin position="301"/>
        <end position="389"/>
    </location>
</feature>
<dbReference type="Proteomes" id="UP001209681">
    <property type="component" value="Unassembled WGS sequence"/>
</dbReference>
<evidence type="ECO:0000256" key="2">
    <source>
        <dbReference type="SAM" id="SignalP"/>
    </source>
</evidence>
<feature type="domain" description="PKD/Chitinase" evidence="3">
    <location>
        <begin position="210"/>
        <end position="298"/>
    </location>
</feature>
<feature type="domain" description="PKD/Chitinase" evidence="3">
    <location>
        <begin position="29"/>
        <end position="115"/>
    </location>
</feature>
<dbReference type="CDD" id="cd00146">
    <property type="entry name" value="PKD"/>
    <property type="match status" value="1"/>
</dbReference>
<accession>A0ABT3N8N9</accession>
<feature type="region of interest" description="Disordered" evidence="1">
    <location>
        <begin position="231"/>
        <end position="258"/>
    </location>
</feature>
<dbReference type="RefSeq" id="WP_265424687.1">
    <property type="nucleotide sequence ID" value="NZ_JAPFPW010000007.1"/>
</dbReference>
<dbReference type="Pfam" id="PF00801">
    <property type="entry name" value="PKD"/>
    <property type="match status" value="1"/>
</dbReference>